<evidence type="ECO:0000313" key="2">
    <source>
        <dbReference type="Proteomes" id="UP000594468"/>
    </source>
</evidence>
<dbReference type="RefSeq" id="WP_195169067.1">
    <property type="nucleotide sequence ID" value="NZ_CP062983.1"/>
</dbReference>
<organism evidence="1 2">
    <name type="scientific">Phototrophicus methaneseepsis</name>
    <dbReference type="NCBI Taxonomy" id="2710758"/>
    <lineage>
        <taxon>Bacteria</taxon>
        <taxon>Bacillati</taxon>
        <taxon>Chloroflexota</taxon>
        <taxon>Candidatus Thermofontia</taxon>
        <taxon>Phototrophicales</taxon>
        <taxon>Phototrophicaceae</taxon>
        <taxon>Phototrophicus</taxon>
    </lineage>
</organism>
<sequence>MADQYIHVEDLRQKRDAKAKPHLEQYAPVWLIHEIVFAEEEAIQFNVVFEHPTAGQFNTPAWISRRYRYDAFNDVLYHKGQNRISDEEMAEITQEEPYISTIVADVPNSYGG</sequence>
<proteinExistence type="predicted"/>
<gene>
    <name evidence="1" type="ORF">G4Y79_14915</name>
</gene>
<dbReference type="KEGG" id="pmet:G4Y79_14915"/>
<dbReference type="Proteomes" id="UP000594468">
    <property type="component" value="Chromosome"/>
</dbReference>
<reference evidence="1 2" key="1">
    <citation type="submission" date="2020-02" db="EMBL/GenBank/DDBJ databases">
        <authorList>
            <person name="Zheng R.K."/>
            <person name="Sun C.M."/>
        </authorList>
    </citation>
    <scope>NUCLEOTIDE SEQUENCE [LARGE SCALE GENOMIC DNA]</scope>
    <source>
        <strain evidence="2">rifampicinis</strain>
    </source>
</reference>
<evidence type="ECO:0000313" key="1">
    <source>
        <dbReference type="EMBL" id="QPC80994.1"/>
    </source>
</evidence>
<keyword evidence="2" id="KW-1185">Reference proteome</keyword>
<accession>A0A7S8E5Y2</accession>
<name>A0A7S8E5Y2_9CHLR</name>
<dbReference type="EMBL" id="CP062983">
    <property type="protein sequence ID" value="QPC80994.1"/>
    <property type="molecule type" value="Genomic_DNA"/>
</dbReference>
<dbReference type="AlphaFoldDB" id="A0A7S8E5Y2"/>
<protein>
    <submittedName>
        <fullName evidence="1">Uncharacterized protein</fullName>
    </submittedName>
</protein>